<comment type="pathway">
    <text evidence="9">Protein modification; lipoprotein biosynthesis (signal peptide cleavage).</text>
</comment>
<evidence type="ECO:0000313" key="19">
    <source>
        <dbReference type="Proteomes" id="UP000291917"/>
    </source>
</evidence>
<evidence type="ECO:0000313" key="21">
    <source>
        <dbReference type="Proteomes" id="UP000520291"/>
    </source>
</evidence>
<dbReference type="NCBIfam" id="NF011369">
    <property type="entry name" value="PRK14788.1"/>
    <property type="match status" value="1"/>
</dbReference>
<keyword evidence="4 9" id="KW-0812">Transmembrane</keyword>
<dbReference type="PRINTS" id="PR00781">
    <property type="entry name" value="LIPOSIGPTASE"/>
</dbReference>
<reference evidence="16 17" key="1">
    <citation type="submission" date="2018-06" db="EMBL/GenBank/DDBJ databases">
        <authorList>
            <consortium name="Pathogen Informatics"/>
            <person name="Doyle S."/>
        </authorList>
    </citation>
    <scope>NUCLEOTIDE SEQUENCE [LARGE SCALE GENOMIC DNA]</scope>
    <source>
        <strain evidence="16 17">NCTC11155</strain>
    </source>
</reference>
<keyword evidence="5 9" id="KW-0064">Aspartyl protease</keyword>
<dbReference type="PANTHER" id="PTHR33695:SF1">
    <property type="entry name" value="LIPOPROTEIN SIGNAL PEPTIDASE"/>
    <property type="match status" value="1"/>
</dbReference>
<reference evidence="11 20" key="3">
    <citation type="journal article" date="2019" name="Nat. Med.">
        <title>A library of human gut bacterial isolates paired with longitudinal multiomics data enables mechanistic microbiome research.</title>
        <authorList>
            <person name="Poyet M."/>
            <person name="Groussin M."/>
            <person name="Gibbons S.M."/>
            <person name="Avila-Pacheco J."/>
            <person name="Jiang X."/>
            <person name="Kearney S.M."/>
            <person name="Perrotta A.R."/>
            <person name="Berdy B."/>
            <person name="Zhao S."/>
            <person name="Lieberman T.D."/>
            <person name="Swanson P.K."/>
            <person name="Smith M."/>
            <person name="Roesemann S."/>
            <person name="Alexander J.E."/>
            <person name="Rich S.A."/>
            <person name="Livny J."/>
            <person name="Vlamakis H."/>
            <person name="Clish C."/>
            <person name="Bullock K."/>
            <person name="Deik A."/>
            <person name="Scott J."/>
            <person name="Pierce K.A."/>
            <person name="Xavier R.J."/>
            <person name="Alm E.J."/>
        </authorList>
    </citation>
    <scope>NUCLEOTIDE SEQUENCE [LARGE SCALE GENOMIC DNA]</scope>
    <source>
        <strain evidence="11 20">BIOML-A1</strain>
    </source>
</reference>
<dbReference type="Proteomes" id="UP000283538">
    <property type="component" value="Unassembled WGS sequence"/>
</dbReference>
<evidence type="ECO:0000256" key="3">
    <source>
        <dbReference type="ARBA" id="ARBA00022670"/>
    </source>
</evidence>
<evidence type="ECO:0000256" key="2">
    <source>
        <dbReference type="ARBA" id="ARBA00022475"/>
    </source>
</evidence>
<keyword evidence="7 9" id="KW-1133">Transmembrane helix</keyword>
<dbReference type="OrthoDB" id="9810259at2"/>
<sequence length="209" mass="23948">MKNFFTKGRIALLVIFSVLIIDQVIKVIVKTHMYWHESIRITDWFYIYFTENNGMAFGLEIFGKLFLTSFRIVAVGVIGWFLYKFVKHGMKTGFIVCVSLILTGALGNIIDSVFYGVLFNESTYSQLATFMPEGGGYAPLLYGKVVDMFYFPIIETNWPTWMPFIGGKHFIFFSPIFNFADAAISCGIIALLLFYSKYLNDSYHVIKKS</sequence>
<evidence type="ECO:0000313" key="11">
    <source>
        <dbReference type="EMBL" id="KAA5276283.1"/>
    </source>
</evidence>
<feature type="transmembrane region" description="Helical" evidence="9">
    <location>
        <begin position="94"/>
        <end position="118"/>
    </location>
</feature>
<evidence type="ECO:0000256" key="1">
    <source>
        <dbReference type="ARBA" id="ARBA00006139"/>
    </source>
</evidence>
<evidence type="ECO:0000313" key="16">
    <source>
        <dbReference type="EMBL" id="SUV29216.1"/>
    </source>
</evidence>
<dbReference type="GO" id="GO:0006508">
    <property type="term" value="P:proteolysis"/>
    <property type="evidence" value="ECO:0007669"/>
    <property type="project" value="UniProtKB-KW"/>
</dbReference>
<dbReference type="Proteomes" id="UP000520291">
    <property type="component" value="Unassembled WGS sequence"/>
</dbReference>
<dbReference type="Proteomes" id="UP000335496">
    <property type="component" value="Unassembled WGS sequence"/>
</dbReference>
<evidence type="ECO:0000313" key="17">
    <source>
        <dbReference type="Proteomes" id="UP000254424"/>
    </source>
</evidence>
<evidence type="ECO:0000256" key="4">
    <source>
        <dbReference type="ARBA" id="ARBA00022692"/>
    </source>
</evidence>
<evidence type="ECO:0000256" key="8">
    <source>
        <dbReference type="ARBA" id="ARBA00023136"/>
    </source>
</evidence>
<dbReference type="EC" id="3.4.23.36" evidence="9"/>
<feature type="transmembrane region" description="Helical" evidence="9">
    <location>
        <begin position="61"/>
        <end position="82"/>
    </location>
</feature>
<dbReference type="EMBL" id="JABAGL010000008">
    <property type="protein sequence ID" value="NME85834.1"/>
    <property type="molecule type" value="Genomic_DNA"/>
</dbReference>
<reference evidence="14 18" key="2">
    <citation type="submission" date="2018-08" db="EMBL/GenBank/DDBJ databases">
        <title>A genome reference for cultivated species of the human gut microbiota.</title>
        <authorList>
            <person name="Zou Y."/>
            <person name="Xue W."/>
            <person name="Luo G."/>
        </authorList>
    </citation>
    <scope>NUCLEOTIDE SEQUENCE [LARGE SCALE GENOMIC DNA]</scope>
    <source>
        <strain evidence="14 18">AM26-26AC</strain>
    </source>
</reference>
<dbReference type="RefSeq" id="WP_004290963.1">
    <property type="nucleotide sequence ID" value="NZ_CABKNQ010000018.1"/>
</dbReference>
<evidence type="ECO:0000313" key="15">
    <source>
        <dbReference type="EMBL" id="RYT77541.1"/>
    </source>
</evidence>
<dbReference type="GO" id="GO:0005886">
    <property type="term" value="C:plasma membrane"/>
    <property type="evidence" value="ECO:0007669"/>
    <property type="project" value="UniProtKB-SubCell"/>
</dbReference>
<dbReference type="InterPro" id="IPR001872">
    <property type="entry name" value="Peptidase_A8"/>
</dbReference>
<dbReference type="STRING" id="483216.BACEGG_02650"/>
<dbReference type="EMBL" id="QSLA01000004">
    <property type="protein sequence ID" value="RHF10521.1"/>
    <property type="molecule type" value="Genomic_DNA"/>
</dbReference>
<evidence type="ECO:0000313" key="14">
    <source>
        <dbReference type="EMBL" id="RHF10521.1"/>
    </source>
</evidence>
<proteinExistence type="inferred from homology"/>
<feature type="active site" evidence="9">
    <location>
        <position position="181"/>
    </location>
</feature>
<evidence type="ECO:0000256" key="7">
    <source>
        <dbReference type="ARBA" id="ARBA00022989"/>
    </source>
</evidence>
<evidence type="ECO:0000256" key="5">
    <source>
        <dbReference type="ARBA" id="ARBA00022750"/>
    </source>
</evidence>
<dbReference type="GO" id="GO:0004190">
    <property type="term" value="F:aspartic-type endopeptidase activity"/>
    <property type="evidence" value="ECO:0007669"/>
    <property type="project" value="UniProtKB-UniRule"/>
</dbReference>
<dbReference type="EMBL" id="CP072227">
    <property type="protein sequence ID" value="QUT46881.1"/>
    <property type="molecule type" value="Genomic_DNA"/>
</dbReference>
<dbReference type="UniPathway" id="UPA00665"/>
<gene>
    <name evidence="9" type="primary">lspA</name>
    <name evidence="14" type="ORF">DW701_05120</name>
    <name evidence="15" type="ORF">EAJ03_03075</name>
    <name evidence="11" type="ORF">F2Z23_03065</name>
    <name evidence="12" type="ORF">HF841_07335</name>
    <name evidence="13" type="ORF">INE88_03724</name>
    <name evidence="16" type="ORF">NCTC11155_01189</name>
</gene>
<keyword evidence="2 9" id="KW-1003">Cell membrane</keyword>
<keyword evidence="20" id="KW-1185">Reference proteome</keyword>
<dbReference type="EMBL" id="RCXL01000003">
    <property type="protein sequence ID" value="RYT77541.1"/>
    <property type="molecule type" value="Genomic_DNA"/>
</dbReference>
<dbReference type="Pfam" id="PF01252">
    <property type="entry name" value="Peptidase_A8"/>
    <property type="match status" value="1"/>
</dbReference>
<keyword evidence="3 9" id="KW-0645">Protease</keyword>
<comment type="function">
    <text evidence="9">This protein specifically catalyzes the removal of signal peptides from prolipoproteins.</text>
</comment>
<comment type="caution">
    <text evidence="9">Lacks conserved residue(s) required for the propagation of feature annotation.</text>
</comment>
<name>A0A380YM41_9BACE</name>
<dbReference type="Proteomes" id="UP000679226">
    <property type="component" value="Chromosome"/>
</dbReference>
<keyword evidence="11" id="KW-0449">Lipoprotein</keyword>
<dbReference type="GeneID" id="93071109"/>
<dbReference type="AlphaFoldDB" id="A0A380YM41"/>
<reference evidence="12 21" key="5">
    <citation type="submission" date="2020-04" db="EMBL/GenBank/DDBJ databases">
        <authorList>
            <person name="Hitch T.C.A."/>
            <person name="Wylensek D."/>
            <person name="Clavel T."/>
        </authorList>
    </citation>
    <scope>NUCLEOTIDE SEQUENCE [LARGE SCALE GENOMIC DNA]</scope>
    <source>
        <strain evidence="12 21">WCA3-601-WT-5E</strain>
    </source>
</reference>
<organism evidence="16 17">
    <name type="scientific">Bacteroides eggerthii</name>
    <dbReference type="NCBI Taxonomy" id="28111"/>
    <lineage>
        <taxon>Bacteria</taxon>
        <taxon>Pseudomonadati</taxon>
        <taxon>Bacteroidota</taxon>
        <taxon>Bacteroidia</taxon>
        <taxon>Bacteroidales</taxon>
        <taxon>Bacteroidaceae</taxon>
        <taxon>Bacteroides</taxon>
    </lineage>
</organism>
<feature type="active site" evidence="9">
    <location>
        <position position="147"/>
    </location>
</feature>
<comment type="similarity">
    <text evidence="1 9 10">Belongs to the peptidase A8 family.</text>
</comment>
<protein>
    <recommendedName>
        <fullName evidence="9">Lipoprotein signal peptidase</fullName>
        <ecNumber evidence="9">3.4.23.36</ecNumber>
    </recommendedName>
    <alternativeName>
        <fullName evidence="9">Prolipoprotein signal peptidase</fullName>
    </alternativeName>
    <alternativeName>
        <fullName evidence="9">Signal peptidase II</fullName>
        <shortName evidence="9">SPase II</shortName>
    </alternativeName>
</protein>
<dbReference type="KEGG" id="beg:INE88_03724"/>
<evidence type="ECO:0000256" key="9">
    <source>
        <dbReference type="HAMAP-Rule" id="MF_00161"/>
    </source>
</evidence>
<keyword evidence="8 9" id="KW-0472">Membrane</keyword>
<accession>A0A380YM41</accession>
<comment type="catalytic activity">
    <reaction evidence="9">
        <text>Release of signal peptides from bacterial membrane prolipoproteins. Hydrolyzes -Xaa-Yaa-Zaa-|-(S,diacylglyceryl)Cys-, in which Xaa is hydrophobic (preferably Leu), and Yaa (Ala or Ser) and Zaa (Gly or Ala) have small, neutral side chains.</text>
        <dbReference type="EC" id="3.4.23.36"/>
    </reaction>
</comment>
<feature type="transmembrane region" description="Helical" evidence="9">
    <location>
        <begin position="170"/>
        <end position="195"/>
    </location>
</feature>
<comment type="subcellular location">
    <subcellularLocation>
        <location evidence="9">Cell membrane</location>
        <topology evidence="9">Multi-pass membrane protein</topology>
    </subcellularLocation>
</comment>
<keyword evidence="6 9" id="KW-0378">Hydrolase</keyword>
<evidence type="ECO:0000313" key="18">
    <source>
        <dbReference type="Proteomes" id="UP000283538"/>
    </source>
</evidence>
<evidence type="ECO:0000256" key="6">
    <source>
        <dbReference type="ARBA" id="ARBA00022801"/>
    </source>
</evidence>
<dbReference type="Proteomes" id="UP000254424">
    <property type="component" value="Unassembled WGS sequence"/>
</dbReference>
<evidence type="ECO:0000256" key="10">
    <source>
        <dbReference type="RuleBase" id="RU004181"/>
    </source>
</evidence>
<dbReference type="EMBL" id="VVZX01000003">
    <property type="protein sequence ID" value="KAA5276283.1"/>
    <property type="molecule type" value="Genomic_DNA"/>
</dbReference>
<evidence type="ECO:0000313" key="20">
    <source>
        <dbReference type="Proteomes" id="UP000335496"/>
    </source>
</evidence>
<dbReference type="HAMAP" id="MF_00161">
    <property type="entry name" value="LspA"/>
    <property type="match status" value="1"/>
</dbReference>
<dbReference type="Proteomes" id="UP000291917">
    <property type="component" value="Unassembled WGS sequence"/>
</dbReference>
<dbReference type="PANTHER" id="PTHR33695">
    <property type="entry name" value="LIPOPROTEIN SIGNAL PEPTIDASE"/>
    <property type="match status" value="1"/>
</dbReference>
<reference evidence="13" key="6">
    <citation type="journal article" date="2021" name="PLoS Genet.">
        <title>Mobile Type VI secretion system loci of the gut Bacteroidales display extensive intra-ecosystem transfer, multi-species spread and geographical clustering.</title>
        <authorList>
            <person name="Garcia-Bayona L."/>
            <person name="Coyne M.J."/>
            <person name="Comstock L.E."/>
        </authorList>
    </citation>
    <scope>NUCLEOTIDE SEQUENCE</scope>
    <source>
        <strain evidence="13">CL11T00C20</strain>
    </source>
</reference>
<dbReference type="EMBL" id="UFSX01000001">
    <property type="protein sequence ID" value="SUV29216.1"/>
    <property type="molecule type" value="Genomic_DNA"/>
</dbReference>
<evidence type="ECO:0000313" key="12">
    <source>
        <dbReference type="EMBL" id="NME85834.1"/>
    </source>
</evidence>
<evidence type="ECO:0000313" key="13">
    <source>
        <dbReference type="EMBL" id="QUT46881.1"/>
    </source>
</evidence>
<reference evidence="15 19" key="4">
    <citation type="journal article" date="2019" name="Science, e1252229">
        <title>Invertible promoters mediate bacterial phase variation, antibiotic resistance, and host adaptation in the gut.</title>
        <authorList>
            <person name="Jiang X."/>
            <person name="Hall A.B."/>
            <person name="Arthur T.D."/>
            <person name="Plichta D.R."/>
            <person name="Covington C.T."/>
            <person name="Poyet M."/>
            <person name="Crothers J."/>
            <person name="Moses P.L."/>
            <person name="Tolonen A.C."/>
            <person name="Vlamakis H."/>
            <person name="Alm E.J."/>
            <person name="Xavier R.J."/>
        </authorList>
    </citation>
    <scope>NUCLEOTIDE SEQUENCE [LARGE SCALE GENOMIC DNA]</scope>
    <source>
        <strain evidence="15">Bj_0095</strain>
        <strain evidence="19">bj_0095</strain>
    </source>
</reference>